<feature type="non-terminal residue" evidence="1">
    <location>
        <position position="1"/>
    </location>
</feature>
<keyword evidence="2" id="KW-1185">Reference proteome</keyword>
<evidence type="ECO:0000313" key="2">
    <source>
        <dbReference type="Proteomes" id="UP000266841"/>
    </source>
</evidence>
<gene>
    <name evidence="1" type="ORF">THAOC_36842</name>
</gene>
<evidence type="ECO:0000313" key="1">
    <source>
        <dbReference type="EMBL" id="EJK44606.1"/>
    </source>
</evidence>
<proteinExistence type="predicted"/>
<name>K0R7F0_THAOC</name>
<protein>
    <submittedName>
        <fullName evidence="1">Uncharacterized protein</fullName>
    </submittedName>
</protein>
<comment type="caution">
    <text evidence="1">The sequence shown here is derived from an EMBL/GenBank/DDBJ whole genome shotgun (WGS) entry which is preliminary data.</text>
</comment>
<dbReference type="EMBL" id="AGNL01049462">
    <property type="protein sequence ID" value="EJK44606.1"/>
    <property type="molecule type" value="Genomic_DNA"/>
</dbReference>
<accession>K0R7F0</accession>
<organism evidence="1 2">
    <name type="scientific">Thalassiosira oceanica</name>
    <name type="common">Marine diatom</name>
    <dbReference type="NCBI Taxonomy" id="159749"/>
    <lineage>
        <taxon>Eukaryota</taxon>
        <taxon>Sar</taxon>
        <taxon>Stramenopiles</taxon>
        <taxon>Ochrophyta</taxon>
        <taxon>Bacillariophyta</taxon>
        <taxon>Coscinodiscophyceae</taxon>
        <taxon>Thalassiosirophycidae</taxon>
        <taxon>Thalassiosirales</taxon>
        <taxon>Thalassiosiraceae</taxon>
        <taxon>Thalassiosira</taxon>
    </lineage>
</organism>
<sequence length="88" mass="8851">QEISSLIVSGAFVVSAEEDVGDRAGEAIACGLAETALRPGSLRVSPSDPTVGCAKAFALTPFDTAGTATDLATDLLVISKCLLNALVT</sequence>
<dbReference type="Proteomes" id="UP000266841">
    <property type="component" value="Unassembled WGS sequence"/>
</dbReference>
<reference evidence="1 2" key="1">
    <citation type="journal article" date="2012" name="Genome Biol.">
        <title>Genome and low-iron response of an oceanic diatom adapted to chronic iron limitation.</title>
        <authorList>
            <person name="Lommer M."/>
            <person name="Specht M."/>
            <person name="Roy A.S."/>
            <person name="Kraemer L."/>
            <person name="Andreson R."/>
            <person name="Gutowska M.A."/>
            <person name="Wolf J."/>
            <person name="Bergner S.V."/>
            <person name="Schilhabel M.B."/>
            <person name="Klostermeier U.C."/>
            <person name="Beiko R.G."/>
            <person name="Rosenstiel P."/>
            <person name="Hippler M."/>
            <person name="Laroche J."/>
        </authorList>
    </citation>
    <scope>NUCLEOTIDE SEQUENCE [LARGE SCALE GENOMIC DNA]</scope>
    <source>
        <strain evidence="1 2">CCMP1005</strain>
    </source>
</reference>
<dbReference type="AlphaFoldDB" id="K0R7F0"/>